<dbReference type="AlphaFoldDB" id="A0A3P8V8Q8"/>
<comment type="caution">
    <text evidence="8">Lacks conserved residue(s) required for the propagation of feature annotation.</text>
</comment>
<evidence type="ECO:0000256" key="3">
    <source>
        <dbReference type="ARBA" id="ARBA00022448"/>
    </source>
</evidence>
<comment type="similarity">
    <text evidence="2 8">Belongs to the FXYD family.</text>
</comment>
<evidence type="ECO:0000256" key="8">
    <source>
        <dbReference type="RuleBase" id="RU364131"/>
    </source>
</evidence>
<proteinExistence type="inferred from homology"/>
<dbReference type="Gene3D" id="1.20.5.780">
    <property type="entry name" value="Single helix bin"/>
    <property type="match status" value="1"/>
</dbReference>
<evidence type="ECO:0000313" key="11">
    <source>
        <dbReference type="Proteomes" id="UP000265120"/>
    </source>
</evidence>
<dbReference type="PROSITE" id="PS01310">
    <property type="entry name" value="FXYD"/>
    <property type="match status" value="1"/>
</dbReference>
<name>A0A3P8V8Q8_CYNSE</name>
<dbReference type="InterPro" id="IPR047297">
    <property type="entry name" value="FXYD_motif"/>
</dbReference>
<accession>A0A3P8V8Q8</accession>
<protein>
    <recommendedName>
        <fullName evidence="8">FXYD domain-containing ion transport regulator</fullName>
    </recommendedName>
</protein>
<evidence type="ECO:0000313" key="10">
    <source>
        <dbReference type="Ensembl" id="ENSCSEP00000011703.1"/>
    </source>
</evidence>
<keyword evidence="7 8" id="KW-0472">Membrane</keyword>
<dbReference type="GeneTree" id="ENSGT00980000198681"/>
<dbReference type="GO" id="GO:0043269">
    <property type="term" value="P:regulation of monoatomic ion transport"/>
    <property type="evidence" value="ECO:0007669"/>
    <property type="project" value="InterPro"/>
</dbReference>
<dbReference type="InterPro" id="IPR000272">
    <property type="entry name" value="Ion-transport_regulator_FXYD"/>
</dbReference>
<dbReference type="CTD" id="53822"/>
<dbReference type="Ensembl" id="ENSCSET00000011843.1">
    <property type="protein sequence ID" value="ENSCSEP00000011703.1"/>
    <property type="gene ID" value="ENSCSEG00000007541.1"/>
</dbReference>
<evidence type="ECO:0000256" key="1">
    <source>
        <dbReference type="ARBA" id="ARBA00004167"/>
    </source>
</evidence>
<comment type="subcellular location">
    <subcellularLocation>
        <location evidence="1">Membrane</location>
        <topology evidence="1">Single-pass membrane protein</topology>
    </subcellularLocation>
</comment>
<dbReference type="GO" id="GO:0006811">
    <property type="term" value="P:monoatomic ion transport"/>
    <property type="evidence" value="ECO:0007669"/>
    <property type="project" value="UniProtKB-KW"/>
</dbReference>
<dbReference type="PANTHER" id="PTHR14132:SF22">
    <property type="entry name" value="FXYD DOMAIN-CONTAINING ION TRANSPORT REGULATOR"/>
    <property type="match status" value="1"/>
</dbReference>
<evidence type="ECO:0000256" key="5">
    <source>
        <dbReference type="ARBA" id="ARBA00022989"/>
    </source>
</evidence>
<keyword evidence="11" id="KW-1185">Reference proteome</keyword>
<keyword evidence="6 8" id="KW-0406">Ion transport</keyword>
<sequence length="139" mass="15206">MCPYEKCSTRSLVCTIVVAFYSAVATRGLPVKRFGEQSSLLFIARLYLQPSNPPNFTETSSNLCCAAMATTETMFTDRSDFDYDYETLRTTGLVLAIIMFVSGILIALSKKFTNCVKSSSNSNPSGSEIPKTEVPAQTV</sequence>
<dbReference type="GO" id="GO:0017080">
    <property type="term" value="F:sodium channel regulator activity"/>
    <property type="evidence" value="ECO:0007669"/>
    <property type="project" value="TreeGrafter"/>
</dbReference>
<keyword evidence="5 8" id="KW-1133">Transmembrane helix</keyword>
<reference evidence="10 11" key="1">
    <citation type="journal article" date="2014" name="Nat. Genet.">
        <title>Whole-genome sequence of a flatfish provides insights into ZW sex chromosome evolution and adaptation to a benthic lifestyle.</title>
        <authorList>
            <person name="Chen S."/>
            <person name="Zhang G."/>
            <person name="Shao C."/>
            <person name="Huang Q."/>
            <person name="Liu G."/>
            <person name="Zhang P."/>
            <person name="Song W."/>
            <person name="An N."/>
            <person name="Chalopin D."/>
            <person name="Volff J.N."/>
            <person name="Hong Y."/>
            <person name="Li Q."/>
            <person name="Sha Z."/>
            <person name="Zhou H."/>
            <person name="Xie M."/>
            <person name="Yu Q."/>
            <person name="Liu Y."/>
            <person name="Xiang H."/>
            <person name="Wang N."/>
            <person name="Wu K."/>
            <person name="Yang C."/>
            <person name="Zhou Q."/>
            <person name="Liao X."/>
            <person name="Yang L."/>
            <person name="Hu Q."/>
            <person name="Zhang J."/>
            <person name="Meng L."/>
            <person name="Jin L."/>
            <person name="Tian Y."/>
            <person name="Lian J."/>
            <person name="Yang J."/>
            <person name="Miao G."/>
            <person name="Liu S."/>
            <person name="Liang Z."/>
            <person name="Yan F."/>
            <person name="Li Y."/>
            <person name="Sun B."/>
            <person name="Zhang H."/>
            <person name="Zhang J."/>
            <person name="Zhu Y."/>
            <person name="Du M."/>
            <person name="Zhao Y."/>
            <person name="Schartl M."/>
            <person name="Tang Q."/>
            <person name="Wang J."/>
        </authorList>
    </citation>
    <scope>NUCLEOTIDE SEQUENCE</scope>
</reference>
<keyword evidence="3 8" id="KW-0813">Transport</keyword>
<evidence type="ECO:0000256" key="4">
    <source>
        <dbReference type="ARBA" id="ARBA00022692"/>
    </source>
</evidence>
<feature type="region of interest" description="Disordered" evidence="9">
    <location>
        <begin position="119"/>
        <end position="139"/>
    </location>
</feature>
<feature type="transmembrane region" description="Helical" evidence="8">
    <location>
        <begin position="88"/>
        <end position="108"/>
    </location>
</feature>
<feature type="transmembrane region" description="Helical" evidence="8">
    <location>
        <begin position="12"/>
        <end position="30"/>
    </location>
</feature>
<organism evidence="10 11">
    <name type="scientific">Cynoglossus semilaevis</name>
    <name type="common">Tongue sole</name>
    <dbReference type="NCBI Taxonomy" id="244447"/>
    <lineage>
        <taxon>Eukaryota</taxon>
        <taxon>Metazoa</taxon>
        <taxon>Chordata</taxon>
        <taxon>Craniata</taxon>
        <taxon>Vertebrata</taxon>
        <taxon>Euteleostomi</taxon>
        <taxon>Actinopterygii</taxon>
        <taxon>Neopterygii</taxon>
        <taxon>Teleostei</taxon>
        <taxon>Neoteleostei</taxon>
        <taxon>Acanthomorphata</taxon>
        <taxon>Carangaria</taxon>
        <taxon>Pleuronectiformes</taxon>
        <taxon>Pleuronectoidei</taxon>
        <taxon>Cynoglossidae</taxon>
        <taxon>Cynoglossinae</taxon>
        <taxon>Cynoglossus</taxon>
    </lineage>
</organism>
<dbReference type="GO" id="GO:0016020">
    <property type="term" value="C:membrane"/>
    <property type="evidence" value="ECO:0007669"/>
    <property type="project" value="UniProtKB-SubCell"/>
</dbReference>
<keyword evidence="4 8" id="KW-0812">Transmembrane</keyword>
<evidence type="ECO:0000256" key="7">
    <source>
        <dbReference type="ARBA" id="ARBA00023136"/>
    </source>
</evidence>
<evidence type="ECO:0000256" key="6">
    <source>
        <dbReference type="ARBA" id="ARBA00023065"/>
    </source>
</evidence>
<reference evidence="10" key="2">
    <citation type="submission" date="2025-05" db="UniProtKB">
        <authorList>
            <consortium name="Ensembl"/>
        </authorList>
    </citation>
    <scope>IDENTIFICATION</scope>
</reference>
<dbReference type="CDD" id="cd20325">
    <property type="entry name" value="FXYD7"/>
    <property type="match status" value="1"/>
</dbReference>
<dbReference type="Proteomes" id="UP000265120">
    <property type="component" value="Chromosome 13"/>
</dbReference>
<dbReference type="OrthoDB" id="8895254at2759"/>
<dbReference type="Ensembl" id="ENSCSET00000011853.1">
    <property type="protein sequence ID" value="ENSCSEP00000011713.1"/>
    <property type="gene ID" value="ENSCSEG00000007541.1"/>
</dbReference>
<dbReference type="GeneID" id="103388498"/>
<dbReference type="RefSeq" id="XP_008321729.1">
    <property type="nucleotide sequence ID" value="XM_008323507.3"/>
</dbReference>
<dbReference type="InterPro" id="IPR047284">
    <property type="entry name" value="FXYD7"/>
</dbReference>
<dbReference type="STRING" id="244447.ENSCSEP00000011713"/>
<dbReference type="PANTHER" id="PTHR14132">
    <property type="entry name" value="SODIUM/POTASSIUM-TRANSPORTING ATPASE SUBUNIT GAMMA"/>
    <property type="match status" value="1"/>
</dbReference>
<dbReference type="Pfam" id="PF02038">
    <property type="entry name" value="ATP1G1_PLM_MAT8"/>
    <property type="match status" value="1"/>
</dbReference>
<evidence type="ECO:0000256" key="9">
    <source>
        <dbReference type="SAM" id="MobiDB-lite"/>
    </source>
</evidence>
<evidence type="ECO:0000256" key="2">
    <source>
        <dbReference type="ARBA" id="ARBA00005948"/>
    </source>
</evidence>